<dbReference type="GO" id="GO:0003723">
    <property type="term" value="F:RNA binding"/>
    <property type="evidence" value="ECO:0007669"/>
    <property type="project" value="UniProtKB-UniRule"/>
</dbReference>
<feature type="region of interest" description="Disordered" evidence="6">
    <location>
        <begin position="817"/>
        <end position="1148"/>
    </location>
</feature>
<feature type="repeat" description="ANK" evidence="4">
    <location>
        <begin position="459"/>
        <end position="491"/>
    </location>
</feature>
<proteinExistence type="predicted"/>
<feature type="repeat" description="ANK" evidence="4">
    <location>
        <begin position="628"/>
        <end position="660"/>
    </location>
</feature>
<feature type="region of interest" description="Disordered" evidence="6">
    <location>
        <begin position="289"/>
        <end position="372"/>
    </location>
</feature>
<feature type="compositionally biased region" description="Low complexity" evidence="6">
    <location>
        <begin position="1609"/>
        <end position="1625"/>
    </location>
</feature>
<evidence type="ECO:0000256" key="4">
    <source>
        <dbReference type="PROSITE-ProRule" id="PRU00023"/>
    </source>
</evidence>
<feature type="compositionally biased region" description="Polar residues" evidence="6">
    <location>
        <begin position="140"/>
        <end position="151"/>
    </location>
</feature>
<feature type="compositionally biased region" description="Low complexity" evidence="6">
    <location>
        <begin position="106"/>
        <end position="115"/>
    </location>
</feature>
<dbReference type="InterPro" id="IPR002110">
    <property type="entry name" value="Ankyrin_rpt"/>
</dbReference>
<feature type="compositionally biased region" description="Polar residues" evidence="6">
    <location>
        <begin position="2059"/>
        <end position="2072"/>
    </location>
</feature>
<feature type="repeat" description="ANK" evidence="4">
    <location>
        <begin position="493"/>
        <end position="525"/>
    </location>
</feature>
<feature type="compositionally biased region" description="Polar residues" evidence="6">
    <location>
        <begin position="1594"/>
        <end position="1605"/>
    </location>
</feature>
<feature type="compositionally biased region" description="Polar residues" evidence="6">
    <location>
        <begin position="983"/>
        <end position="997"/>
    </location>
</feature>
<feature type="compositionally biased region" description="Low complexity" evidence="6">
    <location>
        <begin position="325"/>
        <end position="370"/>
    </location>
</feature>
<dbReference type="FunFam" id="1.25.40.20:FF:000012">
    <property type="entry name" value="ankyrin repeat domain-containing protein 17 isoform X1"/>
    <property type="match status" value="1"/>
</dbReference>
<feature type="repeat" description="ANK" evidence="4">
    <location>
        <begin position="426"/>
        <end position="458"/>
    </location>
</feature>
<feature type="compositionally biased region" description="Polar residues" evidence="6">
    <location>
        <begin position="289"/>
        <end position="298"/>
    </location>
</feature>
<feature type="compositionally biased region" description="Polar residues" evidence="6">
    <location>
        <begin position="1109"/>
        <end position="1118"/>
    </location>
</feature>
<evidence type="ECO:0000256" key="6">
    <source>
        <dbReference type="SAM" id="MobiDB-lite"/>
    </source>
</evidence>
<feature type="repeat" description="ANK" evidence="4">
    <location>
        <begin position="663"/>
        <end position="695"/>
    </location>
</feature>
<dbReference type="CDD" id="cd22404">
    <property type="entry name" value="KH-I_MASK"/>
    <property type="match status" value="1"/>
</dbReference>
<evidence type="ECO:0000259" key="7">
    <source>
        <dbReference type="SMART" id="SM00322"/>
    </source>
</evidence>
<dbReference type="SUPFAM" id="SSF48403">
    <property type="entry name" value="Ankyrin repeat"/>
    <property type="match status" value="1"/>
</dbReference>
<dbReference type="PROSITE" id="PS50297">
    <property type="entry name" value="ANK_REP_REGION"/>
    <property type="match status" value="8"/>
</dbReference>
<protein>
    <recommendedName>
        <fullName evidence="7">K Homology domain-containing protein</fullName>
    </recommendedName>
</protein>
<feature type="compositionally biased region" description="Polar residues" evidence="6">
    <location>
        <begin position="1005"/>
        <end position="1014"/>
    </location>
</feature>
<keyword evidence="2 4" id="KW-0040">ANK repeat</keyword>
<dbReference type="GO" id="GO:0010468">
    <property type="term" value="P:regulation of gene expression"/>
    <property type="evidence" value="ECO:0007669"/>
    <property type="project" value="UniProtKB-ARBA"/>
</dbReference>
<feature type="compositionally biased region" description="Basic and acidic residues" evidence="6">
    <location>
        <begin position="54"/>
        <end position="65"/>
    </location>
</feature>
<dbReference type="InterPro" id="IPR004088">
    <property type="entry name" value="KH_dom_type_1"/>
</dbReference>
<feature type="compositionally biased region" description="Acidic residues" evidence="6">
    <location>
        <begin position="86"/>
        <end position="97"/>
    </location>
</feature>
<feature type="repeat" description="ANK" evidence="4">
    <location>
        <begin position="595"/>
        <end position="627"/>
    </location>
</feature>
<dbReference type="PROSITE" id="PS50084">
    <property type="entry name" value="KH_TYPE_1"/>
    <property type="match status" value="1"/>
</dbReference>
<dbReference type="SMART" id="SM00248">
    <property type="entry name" value="ANK"/>
    <property type="match status" value="10"/>
</dbReference>
<sequence>MPSDLNLSLQSSRGNGRVQETTPSPDEDEDDDSPSGRGEGVTVGASRQWRRRRVQDFTKSGEGESIRGVASEEGGEGASSRASSEVGDEVLGTEDIDSSTCDRGHPSSSSDWASGGRSGRAQLARGPERDERHQQRCTRDSIQGEGSSSALSVDGTRVPRTEAPSSSGRVEFFAVPSPSNNQLAGAPSPMLQEADLGYSRSQFQQMRSVGTNSPHAVGVPEPLPAAAFPNQGVPSTSVGVDGGIGSASLNIGNCLQHPLTSSAGQKPQQNHQQVSPAVTIPQNQCTGHQVQAVATQTPADKKVGTPTLQAAGGTGAKGKKARCHQQQQQQQQQLRQQQNQQQLHGQQSQVLQGVQPHVQQQQTHQPGSVSAQVASQNFPIESGPAGGNYGVGANAGTGVQFGGTSGAPCQQAPFSCMDVDSETDSNHDTALTLACAGGHDELVELLLSRGADIEHRDKKGFTPLILAATAGHEKVVDALLKHGADIEAQSERTKDTPLSLACSGGRFEVVDLLLNRGANKEHRNVSDYTPLSLAASGGYINIIKMLLGHGAEINSRTGSKLGISPLMLASMNGHTASVKLLLDMGSDINAQIETNRNTALTLACFQGRHEVVSLLLDRKANVEHRAKTGLTPLMEAASGGFVEVGRVLLDKGADVNAPPVPSSRDTALTIAADKGHARFVELLLSRGAQVEVKNKKGNSPLWLAANGGHLNVVELLYGAGADIDSQDNRKASAGILMIINVSCLMAAFRKGHLKVVKWMVAHVTQYPSDQEMTRYIATISDKELLEKAQECVKVIRAAKDQQAAKANKNASSLLAELDKEKDREESKRAAAARKRERKKKKKFEKKKQMEEKKADALSEEKDTNKGEEDLDDKGEYDDEERGNTGDPVGREDTPEASAESNNGIRGSNDGGEKEEGDSGIDANSLGSCSSGDAKGSEKKEKEKKKKKSLSPSGGKGDRVAELETEEEVDVGGSEGAISIAESEANQSNRMSASSVTMTMLLRRTVASNRTTARVSKTDHHRMQNSEGRDGRTNANSNESGGSGSDTVGSSGEGGHSRGSRVAPAPDVFGHAGSRGRPAFESSRHPAEREDFEATGNETYVPAKGKRNLCNASNFGENDSTSRDSAGKLPNSSTSLTSPKQGGKREEGWKEVVRNSCVRSKKVSVPSAAISRVIGRGGSNINAIRAATSAHIEVEKQNKGQGERVITIKGSADATRHAHSLITALVNDPDADLQVILPGTTSVGVVSSSVPKVPAGACLASPLTWGHDPKAAAVANAALSKVKPPGGPGKGPSTGSVSLSTSTVPRTMSSVGVGSTVSPLVSAIRGANNATKMGINFPVPALSRGTPPRLAAAGKSCDHSKAWEGILKPIGATEKRAAAAAVLGGTKSTMSYTTAITTAGRATKIVTTTTTQTFAAKLTETTAGVPTGTPGAGTNSLPTSSQGPGPRPPTVQGSQRLARPQSPRQRQPMLQPPLGASVPVLPPGPANIQSPKCATSPPGVVASIGQGVPSRPGTVGGRYRATATSAPFPSTSVSSSTACNVILPSSPVNLDQGRGTPAGRRRDQQPALSSPNVTTPKEYTLFTNNGFGKVAQPTMWGQGSDGQSKGMNFAGAAASGSSPPATTTSGKFLDNGPPQVDVSKAPGYRKSAARSPVSSSTNSLHENSGSSRAISVPTSDALSPPYPNPPDLGELGETSASLQGATPRQRPVGHGAPTPVRTAGLDSPVPLCGRPQQRQQGRQAQSLDPANFRQGVFADRDVLQREPLMHMHVHGPLDAGPPSYSPNSTNYNTDNNLLKLVRHRNGTGNISQQLTGAEPLSNIQQFQNAAPQALGHFQPGNSVTGNSVVTTNAGLHSRLNPRAPDFSISSLSGQRQSGFNTTPAAYHGTPPPIRQGTGPGMTTILANGVPFQIVPQQAASVSKPPHSQAGGPAINYPRASPGSHPGGGGEGSHHNPNHPAARWPYLAPCPHQPFHPQPHHRGQGDQVAPGAFPGTGMGSHFTALAGLASHHHPGGAPDPLGNVENGNAVLQIPNTVMLHAGHPSHHTHVSPAPPSGARSPSGSDGVSNLSKGGNQSVGAEDRRARPMPIGTERACWKSYSVTGAATLGEADIMQGGWMQPEPSLPWQRQHHQLFGGGIPNHPYGRPPPRDESNVNDGGAVDGTYQGMHHPPHHHPHQHLGDGRPPQFPNGSGANVSPMHGGVSVLASYGAQGNVDVGVPTTPTTSVPELVMDVERGTEQNEWEGVPPPRSTLSEVNEKRSGRFDFPVPLQVHQGYHLLIDKDGGPQAENGQLW</sequence>
<dbReference type="Gene3D" id="3.30.1370.10">
    <property type="entry name" value="K Homology domain, type 1"/>
    <property type="match status" value="1"/>
</dbReference>
<feature type="compositionally biased region" description="Polar residues" evidence="6">
    <location>
        <begin position="1651"/>
        <end position="1676"/>
    </location>
</feature>
<dbReference type="Gene3D" id="1.25.40.20">
    <property type="entry name" value="Ankyrin repeat-containing domain"/>
    <property type="match status" value="3"/>
</dbReference>
<feature type="repeat" description="ANK" evidence="4">
    <location>
        <begin position="696"/>
        <end position="728"/>
    </location>
</feature>
<feature type="region of interest" description="Disordered" evidence="6">
    <location>
        <begin position="1591"/>
        <end position="1747"/>
    </location>
</feature>
<dbReference type="EMBL" id="KZ308634">
    <property type="protein sequence ID" value="KAG8232601.1"/>
    <property type="molecule type" value="Genomic_DNA"/>
</dbReference>
<dbReference type="Proteomes" id="UP000792457">
    <property type="component" value="Unassembled WGS sequence"/>
</dbReference>
<dbReference type="OrthoDB" id="10071877at2759"/>
<feature type="region of interest" description="Disordered" evidence="6">
    <location>
        <begin position="1543"/>
        <end position="1579"/>
    </location>
</feature>
<feature type="compositionally biased region" description="Low complexity" evidence="6">
    <location>
        <begin position="1290"/>
        <end position="1310"/>
    </location>
</feature>
<feature type="repeat" description="ANK" evidence="4">
    <location>
        <begin position="561"/>
        <end position="593"/>
    </location>
</feature>
<feature type="compositionally biased region" description="Basic and acidic residues" evidence="6">
    <location>
        <begin position="1015"/>
        <end position="1031"/>
    </location>
</feature>
<feature type="compositionally biased region" description="Polar residues" evidence="6">
    <location>
        <begin position="1862"/>
        <end position="1878"/>
    </location>
</feature>
<feature type="compositionally biased region" description="Basic and acidic residues" evidence="6">
    <location>
        <begin position="846"/>
        <end position="867"/>
    </location>
</feature>
<name>A0A8K0KEK4_LADFU</name>
<feature type="compositionally biased region" description="Basic residues" evidence="6">
    <location>
        <begin position="830"/>
        <end position="845"/>
    </location>
</feature>
<dbReference type="Pfam" id="PF00013">
    <property type="entry name" value="KH_1"/>
    <property type="match status" value="1"/>
</dbReference>
<feature type="compositionally biased region" description="Low complexity" evidence="6">
    <location>
        <begin position="1419"/>
        <end position="1433"/>
    </location>
</feature>
<feature type="region of interest" description="Disordered" evidence="6">
    <location>
        <begin position="1281"/>
        <end position="1310"/>
    </location>
</feature>
<feature type="region of interest" description="Disordered" evidence="6">
    <location>
        <begin position="2035"/>
        <end position="2084"/>
    </location>
</feature>
<dbReference type="PANTHER" id="PTHR23206">
    <property type="entry name" value="MASK PROTEIN"/>
    <property type="match status" value="1"/>
</dbReference>
<evidence type="ECO:0000256" key="5">
    <source>
        <dbReference type="PROSITE-ProRule" id="PRU00117"/>
    </source>
</evidence>
<dbReference type="GO" id="GO:0045087">
    <property type="term" value="P:innate immune response"/>
    <property type="evidence" value="ECO:0007669"/>
    <property type="project" value="TreeGrafter"/>
</dbReference>
<dbReference type="InterPro" id="IPR036770">
    <property type="entry name" value="Ankyrin_rpt-contain_sf"/>
</dbReference>
<dbReference type="InterPro" id="IPR036612">
    <property type="entry name" value="KH_dom_type_1_sf"/>
</dbReference>
<feature type="region of interest" description="Disordered" evidence="6">
    <location>
        <begin position="1419"/>
        <end position="1494"/>
    </location>
</feature>
<feature type="compositionally biased region" description="Polar residues" evidence="6">
    <location>
        <begin position="1565"/>
        <end position="1579"/>
    </location>
</feature>
<feature type="compositionally biased region" description="Basic and acidic residues" evidence="6">
    <location>
        <begin position="126"/>
        <end position="139"/>
    </location>
</feature>
<keyword evidence="9" id="KW-1185">Reference proteome</keyword>
<keyword evidence="1" id="KW-0677">Repeat</keyword>
<dbReference type="PANTHER" id="PTHR23206:SF8">
    <property type="entry name" value="ANKYRIN REPEAT AND KH DOMAIN-CONTAINING 1"/>
    <property type="match status" value="1"/>
</dbReference>
<feature type="region of interest" description="Disordered" evidence="6">
    <location>
        <begin position="1912"/>
        <end position="1991"/>
    </location>
</feature>
<evidence type="ECO:0000256" key="2">
    <source>
        <dbReference type="ARBA" id="ARBA00023043"/>
    </source>
</evidence>
<dbReference type="InterPro" id="IPR004087">
    <property type="entry name" value="KH_dom"/>
</dbReference>
<feature type="repeat" description="ANK" evidence="4">
    <location>
        <begin position="526"/>
        <end position="558"/>
    </location>
</feature>
<dbReference type="SUPFAM" id="SSF54791">
    <property type="entry name" value="Eukaryotic type KH-domain (KH-domain type I)"/>
    <property type="match status" value="1"/>
</dbReference>
<dbReference type="PRINTS" id="PR01415">
    <property type="entry name" value="ANKYRIN"/>
</dbReference>
<evidence type="ECO:0000313" key="9">
    <source>
        <dbReference type="Proteomes" id="UP000792457"/>
    </source>
</evidence>
<reference evidence="8" key="2">
    <citation type="submission" date="2017-10" db="EMBL/GenBank/DDBJ databases">
        <title>Ladona fulva Genome sequencing and assembly.</title>
        <authorList>
            <person name="Murali S."/>
            <person name="Richards S."/>
            <person name="Bandaranaike D."/>
            <person name="Bellair M."/>
            <person name="Blankenburg K."/>
            <person name="Chao H."/>
            <person name="Dinh H."/>
            <person name="Doddapaneni H."/>
            <person name="Dugan-Rocha S."/>
            <person name="Elkadiri S."/>
            <person name="Gnanaolivu R."/>
            <person name="Hernandez B."/>
            <person name="Skinner E."/>
            <person name="Javaid M."/>
            <person name="Lee S."/>
            <person name="Li M."/>
            <person name="Ming W."/>
            <person name="Munidasa M."/>
            <person name="Muniz J."/>
            <person name="Nguyen L."/>
            <person name="Hughes D."/>
            <person name="Osuji N."/>
            <person name="Pu L.-L."/>
            <person name="Puazo M."/>
            <person name="Qu C."/>
            <person name="Quiroz J."/>
            <person name="Raj R."/>
            <person name="Weissenberger G."/>
            <person name="Xin Y."/>
            <person name="Zou X."/>
            <person name="Han Y."/>
            <person name="Worley K."/>
            <person name="Muzny D."/>
            <person name="Gibbs R."/>
        </authorList>
    </citation>
    <scope>NUCLEOTIDE SEQUENCE</scope>
    <source>
        <strain evidence="8">Sampled in the wild</strain>
    </source>
</reference>
<feature type="compositionally biased region" description="Basic and acidic residues" evidence="6">
    <location>
        <begin position="817"/>
        <end position="828"/>
    </location>
</feature>
<feature type="domain" description="K Homology" evidence="7">
    <location>
        <begin position="1156"/>
        <end position="1226"/>
    </location>
</feature>
<feature type="compositionally biased region" description="Low complexity" evidence="6">
    <location>
        <begin position="1454"/>
        <end position="1473"/>
    </location>
</feature>
<feature type="region of interest" description="Disordered" evidence="6">
    <location>
        <begin position="2002"/>
        <end position="2021"/>
    </location>
</feature>
<gene>
    <name evidence="8" type="ORF">J437_LFUL010722</name>
</gene>
<dbReference type="FunFam" id="1.25.40.20:FF:000055">
    <property type="entry name" value="ankyrin repeat domain-containing protein 17 isoform X2"/>
    <property type="match status" value="1"/>
</dbReference>
<keyword evidence="5" id="KW-0694">RNA-binding</keyword>
<feature type="compositionally biased region" description="Low complexity" evidence="6">
    <location>
        <begin position="1728"/>
        <end position="1740"/>
    </location>
</feature>
<evidence type="ECO:0000256" key="1">
    <source>
        <dbReference type="ARBA" id="ARBA00022737"/>
    </source>
</evidence>
<feature type="compositionally biased region" description="Acidic residues" evidence="6">
    <location>
        <begin position="868"/>
        <end position="880"/>
    </location>
</feature>
<dbReference type="InterPro" id="IPR047373">
    <property type="entry name" value="KH-I_MASK"/>
</dbReference>
<feature type="region of interest" description="Disordered" evidence="6">
    <location>
        <begin position="1"/>
        <end position="174"/>
    </location>
</feature>
<evidence type="ECO:0000313" key="8">
    <source>
        <dbReference type="EMBL" id="KAG8232601.1"/>
    </source>
</evidence>
<dbReference type="Pfam" id="PF12796">
    <property type="entry name" value="Ank_2"/>
    <property type="match status" value="4"/>
</dbReference>
<organism evidence="8 9">
    <name type="scientific">Ladona fulva</name>
    <name type="common">Scarce chaser dragonfly</name>
    <name type="synonym">Libellula fulva</name>
    <dbReference type="NCBI Taxonomy" id="123851"/>
    <lineage>
        <taxon>Eukaryota</taxon>
        <taxon>Metazoa</taxon>
        <taxon>Ecdysozoa</taxon>
        <taxon>Arthropoda</taxon>
        <taxon>Hexapoda</taxon>
        <taxon>Insecta</taxon>
        <taxon>Pterygota</taxon>
        <taxon>Palaeoptera</taxon>
        <taxon>Odonata</taxon>
        <taxon>Epiprocta</taxon>
        <taxon>Anisoptera</taxon>
        <taxon>Libelluloidea</taxon>
        <taxon>Libellulidae</taxon>
        <taxon>Ladona</taxon>
    </lineage>
</organism>
<accession>A0A8K0KEK4</accession>
<dbReference type="InterPro" id="IPR051631">
    <property type="entry name" value="Ankyrin-KH/SAM_domain"/>
</dbReference>
<dbReference type="SMART" id="SM00322">
    <property type="entry name" value="KH"/>
    <property type="match status" value="1"/>
</dbReference>
<comment type="caution">
    <text evidence="8">The sequence shown here is derived from an EMBL/GenBank/DDBJ whole genome shotgun (WGS) entry which is preliminary data.</text>
</comment>
<dbReference type="GO" id="GO:0005737">
    <property type="term" value="C:cytoplasm"/>
    <property type="evidence" value="ECO:0007669"/>
    <property type="project" value="TreeGrafter"/>
</dbReference>
<keyword evidence="3" id="KW-0175">Coiled coil</keyword>
<feature type="compositionally biased region" description="Low complexity" evidence="6">
    <location>
        <begin position="67"/>
        <end position="85"/>
    </location>
</feature>
<evidence type="ECO:0000256" key="3">
    <source>
        <dbReference type="ARBA" id="ARBA00023054"/>
    </source>
</evidence>
<feature type="compositionally biased region" description="Polar residues" evidence="6">
    <location>
        <begin position="1129"/>
        <end position="1139"/>
    </location>
</feature>
<feature type="compositionally biased region" description="Polar residues" evidence="6">
    <location>
        <begin position="1"/>
        <end position="22"/>
    </location>
</feature>
<reference evidence="8" key="1">
    <citation type="submission" date="2013-04" db="EMBL/GenBank/DDBJ databases">
        <authorList>
            <person name="Qu J."/>
            <person name="Murali S.C."/>
            <person name="Bandaranaike D."/>
            <person name="Bellair M."/>
            <person name="Blankenburg K."/>
            <person name="Chao H."/>
            <person name="Dinh H."/>
            <person name="Doddapaneni H."/>
            <person name="Downs B."/>
            <person name="Dugan-Rocha S."/>
            <person name="Elkadiri S."/>
            <person name="Gnanaolivu R.D."/>
            <person name="Hernandez B."/>
            <person name="Javaid M."/>
            <person name="Jayaseelan J.C."/>
            <person name="Lee S."/>
            <person name="Li M."/>
            <person name="Ming W."/>
            <person name="Munidasa M."/>
            <person name="Muniz J."/>
            <person name="Nguyen L."/>
            <person name="Ongeri F."/>
            <person name="Osuji N."/>
            <person name="Pu L.-L."/>
            <person name="Puazo M."/>
            <person name="Qu C."/>
            <person name="Quiroz J."/>
            <person name="Raj R."/>
            <person name="Weissenberger G."/>
            <person name="Xin Y."/>
            <person name="Zou X."/>
            <person name="Han Y."/>
            <person name="Richards S."/>
            <person name="Worley K."/>
            <person name="Muzny D."/>
            <person name="Gibbs R."/>
        </authorList>
    </citation>
    <scope>NUCLEOTIDE SEQUENCE</scope>
    <source>
        <strain evidence="8">Sampled in the wild</strain>
    </source>
</reference>
<dbReference type="PROSITE" id="PS50088">
    <property type="entry name" value="ANK_REPEAT"/>
    <property type="match status" value="9"/>
</dbReference>
<feature type="region of interest" description="Disordered" evidence="6">
    <location>
        <begin position="1859"/>
        <end position="1885"/>
    </location>
</feature>